<keyword evidence="3" id="KW-1133">Transmembrane helix</keyword>
<reference evidence="4 5" key="1">
    <citation type="submission" date="2020-07" db="EMBL/GenBank/DDBJ databases">
        <title>Sequencing the genomes of 1000 actinobacteria strains.</title>
        <authorList>
            <person name="Klenk H.-P."/>
        </authorList>
    </citation>
    <scope>NUCLEOTIDE SEQUENCE [LARGE SCALE GENOMIC DNA]</scope>
    <source>
        <strain evidence="4 5">DSM 26487</strain>
    </source>
</reference>
<name>A0A7Z0DMK8_9ACTN</name>
<feature type="transmembrane region" description="Helical" evidence="3">
    <location>
        <begin position="12"/>
        <end position="30"/>
    </location>
</feature>
<dbReference type="EMBL" id="JACBZR010000001">
    <property type="protein sequence ID" value="NYI78248.1"/>
    <property type="molecule type" value="Genomic_DNA"/>
</dbReference>
<evidence type="ECO:0000313" key="5">
    <source>
        <dbReference type="Proteomes" id="UP000564496"/>
    </source>
</evidence>
<evidence type="ECO:0000256" key="1">
    <source>
        <dbReference type="ARBA" id="ARBA00004370"/>
    </source>
</evidence>
<protein>
    <submittedName>
        <fullName evidence="4">Mce-associated membrane protein</fullName>
    </submittedName>
</protein>
<evidence type="ECO:0000256" key="3">
    <source>
        <dbReference type="SAM" id="Phobius"/>
    </source>
</evidence>
<keyword evidence="2 3" id="KW-0472">Membrane</keyword>
<keyword evidence="5" id="KW-1185">Reference proteome</keyword>
<sequence length="171" mass="18194">MRITVPRPRRAHAVLMLTMVVVIGVAIALATESGSSTPASGHNVAFVSSTATDEVLEIGRTTAAEVFTIRPGKVAATRRRAQEALVGDAVGQYDRLYGSHLRAAGAQRLTLTTTVRDVGVVWLRDERAKLLVFADQAASTPSGQSAVGPAQFALDLRNTDGTWKISSIRLL</sequence>
<evidence type="ECO:0000313" key="4">
    <source>
        <dbReference type="EMBL" id="NYI78248.1"/>
    </source>
</evidence>
<keyword evidence="3" id="KW-0812">Transmembrane</keyword>
<comment type="subcellular location">
    <subcellularLocation>
        <location evidence="1">Membrane</location>
    </subcellularLocation>
</comment>
<comment type="caution">
    <text evidence="4">The sequence shown here is derived from an EMBL/GenBank/DDBJ whole genome shotgun (WGS) entry which is preliminary data.</text>
</comment>
<proteinExistence type="predicted"/>
<evidence type="ECO:0000256" key="2">
    <source>
        <dbReference type="ARBA" id="ARBA00023136"/>
    </source>
</evidence>
<dbReference type="PANTHER" id="PTHR37042:SF4">
    <property type="entry name" value="OUTER MEMBRANE PROTEIN RV1973"/>
    <property type="match status" value="1"/>
</dbReference>
<gene>
    <name evidence="4" type="ORF">BJ988_002896</name>
</gene>
<dbReference type="Proteomes" id="UP000564496">
    <property type="component" value="Unassembled WGS sequence"/>
</dbReference>
<dbReference type="AlphaFoldDB" id="A0A7Z0DMK8"/>
<dbReference type="RefSeq" id="WP_179658603.1">
    <property type="nucleotide sequence ID" value="NZ_JACBZR010000001.1"/>
</dbReference>
<dbReference type="GO" id="GO:0016020">
    <property type="term" value="C:membrane"/>
    <property type="evidence" value="ECO:0007669"/>
    <property type="project" value="UniProtKB-SubCell"/>
</dbReference>
<dbReference type="PANTHER" id="PTHR37042">
    <property type="entry name" value="OUTER MEMBRANE PROTEIN RV1973"/>
    <property type="match status" value="1"/>
</dbReference>
<organism evidence="4 5">
    <name type="scientific">Nocardioides panzhihuensis</name>
    <dbReference type="NCBI Taxonomy" id="860243"/>
    <lineage>
        <taxon>Bacteria</taxon>
        <taxon>Bacillati</taxon>
        <taxon>Actinomycetota</taxon>
        <taxon>Actinomycetes</taxon>
        <taxon>Propionibacteriales</taxon>
        <taxon>Nocardioidaceae</taxon>
        <taxon>Nocardioides</taxon>
    </lineage>
</organism>
<accession>A0A7Z0DMK8</accession>